<protein>
    <submittedName>
        <fullName evidence="8">TIGR00255 family protein</fullName>
    </submittedName>
</protein>
<dbReference type="NCBIfam" id="TIGR00255">
    <property type="entry name" value="YicC/YloC family endoribonuclease"/>
    <property type="match status" value="1"/>
</dbReference>
<dbReference type="Pfam" id="PF08340">
    <property type="entry name" value="YicC-like_C"/>
    <property type="match status" value="1"/>
</dbReference>
<comment type="similarity">
    <text evidence="5">Belongs to the YicC/YloC family.</text>
</comment>
<dbReference type="InterPro" id="IPR013527">
    <property type="entry name" value="YicC-like_N"/>
</dbReference>
<dbReference type="EMBL" id="FUYN01000001">
    <property type="protein sequence ID" value="SKB28189.1"/>
    <property type="molecule type" value="Genomic_DNA"/>
</dbReference>
<evidence type="ECO:0000256" key="3">
    <source>
        <dbReference type="ARBA" id="ARBA00022759"/>
    </source>
</evidence>
<keyword evidence="9" id="KW-1185">Reference proteome</keyword>
<dbReference type="InterPro" id="IPR005229">
    <property type="entry name" value="YicC/YloC-like"/>
</dbReference>
<evidence type="ECO:0000256" key="1">
    <source>
        <dbReference type="ARBA" id="ARBA00001968"/>
    </source>
</evidence>
<dbReference type="GO" id="GO:0004521">
    <property type="term" value="F:RNA endonuclease activity"/>
    <property type="evidence" value="ECO:0007669"/>
    <property type="project" value="InterPro"/>
</dbReference>
<keyword evidence="4" id="KW-0378">Hydrolase</keyword>
<organism evidence="8 9">
    <name type="scientific">Acetoanaerobium noterae</name>
    <dbReference type="NCBI Taxonomy" id="745369"/>
    <lineage>
        <taxon>Bacteria</taxon>
        <taxon>Bacillati</taxon>
        <taxon>Bacillota</taxon>
        <taxon>Clostridia</taxon>
        <taxon>Peptostreptococcales</taxon>
        <taxon>Filifactoraceae</taxon>
        <taxon>Acetoanaerobium</taxon>
    </lineage>
</organism>
<evidence type="ECO:0000256" key="2">
    <source>
        <dbReference type="ARBA" id="ARBA00022722"/>
    </source>
</evidence>
<name>A0A1T5A0A1_9FIRM</name>
<evidence type="ECO:0000313" key="9">
    <source>
        <dbReference type="Proteomes" id="UP000243406"/>
    </source>
</evidence>
<evidence type="ECO:0000256" key="5">
    <source>
        <dbReference type="ARBA" id="ARBA00035648"/>
    </source>
</evidence>
<evidence type="ECO:0000259" key="7">
    <source>
        <dbReference type="Pfam" id="PF08340"/>
    </source>
</evidence>
<accession>A0A1T5A0A1</accession>
<evidence type="ECO:0000259" key="6">
    <source>
        <dbReference type="Pfam" id="PF03755"/>
    </source>
</evidence>
<keyword evidence="3" id="KW-0255">Endonuclease</keyword>
<gene>
    <name evidence="8" type="ORF">SAMN02745120_0585</name>
</gene>
<proteinExistence type="inferred from homology"/>
<sequence length="294" mass="33812">MAISMTGFGRGECKTEKFQFTVEVKSINHRYLDINVKMPRKIMLLEEWVRQQIKKYVQRGRVEVFIRMENIGISDAKLSVDTELAKGYYESLVLIKDTLNTRDDITTSVIGRFPDVIVSSENELDQEEILSVLESALVGALTELKKMRETEGQLLQKDTLERCDVLEKDILSVEALAADVEAEYRNKIKQKLDEFLKVYGFESDPQRVLQEAALYADRSSITEEIVRFKTHISQLRDTVISNDGLGRKMDFLLQEMNREINTIGSKSSNIDVTSYVVDLKSQLEKVREQIQNIE</sequence>
<dbReference type="Pfam" id="PF03755">
    <property type="entry name" value="YicC-like_N"/>
    <property type="match status" value="1"/>
</dbReference>
<reference evidence="9" key="1">
    <citation type="submission" date="2017-02" db="EMBL/GenBank/DDBJ databases">
        <authorList>
            <person name="Varghese N."/>
            <person name="Submissions S."/>
        </authorList>
    </citation>
    <scope>NUCLEOTIDE SEQUENCE [LARGE SCALE GENOMIC DNA]</scope>
    <source>
        <strain evidence="9">ATCC 35199</strain>
    </source>
</reference>
<dbReference type="PANTHER" id="PTHR30636">
    <property type="entry name" value="UPF0701 PROTEIN YICC"/>
    <property type="match status" value="1"/>
</dbReference>
<evidence type="ECO:0000256" key="4">
    <source>
        <dbReference type="ARBA" id="ARBA00022801"/>
    </source>
</evidence>
<dbReference type="InterPro" id="IPR013551">
    <property type="entry name" value="YicC-like_C"/>
</dbReference>
<feature type="domain" description="Endoribonuclease YicC-like C-terminal" evidence="7">
    <location>
        <begin position="174"/>
        <end position="294"/>
    </location>
</feature>
<evidence type="ECO:0000313" key="8">
    <source>
        <dbReference type="EMBL" id="SKB28189.1"/>
    </source>
</evidence>
<comment type="cofactor">
    <cofactor evidence="1">
        <name>a divalent metal cation</name>
        <dbReference type="ChEBI" id="CHEBI:60240"/>
    </cofactor>
</comment>
<keyword evidence="2" id="KW-0540">Nuclease</keyword>
<dbReference type="RefSeq" id="WP_242950985.1">
    <property type="nucleotide sequence ID" value="NZ_CP154629.1"/>
</dbReference>
<dbReference type="PANTHER" id="PTHR30636:SF3">
    <property type="entry name" value="UPF0701 PROTEIN YICC"/>
    <property type="match status" value="1"/>
</dbReference>
<feature type="domain" description="Endoribonuclease YicC-like N-terminal" evidence="6">
    <location>
        <begin position="4"/>
        <end position="156"/>
    </location>
</feature>
<dbReference type="Proteomes" id="UP000243406">
    <property type="component" value="Unassembled WGS sequence"/>
</dbReference>
<dbReference type="AlphaFoldDB" id="A0A1T5A0A1"/>
<dbReference type="GO" id="GO:0016787">
    <property type="term" value="F:hydrolase activity"/>
    <property type="evidence" value="ECO:0007669"/>
    <property type="project" value="UniProtKB-KW"/>
</dbReference>